<dbReference type="GeneID" id="73330997"/>
<evidence type="ECO:0000313" key="2">
    <source>
        <dbReference type="Proteomes" id="UP001055115"/>
    </source>
</evidence>
<keyword evidence="2" id="KW-1185">Reference proteome</keyword>
<reference evidence="1 2" key="1">
    <citation type="submission" date="2022-03" db="EMBL/GenBank/DDBJ databases">
        <title>Genome data of Colletotrichum spp.</title>
        <authorList>
            <person name="Utami Y.D."/>
            <person name="Hiruma K."/>
        </authorList>
    </citation>
    <scope>NUCLEOTIDE SEQUENCE [LARGE SCALE GENOMIC DNA]</scope>
    <source>
        <strain evidence="1 2">MAFF 239500</strain>
    </source>
</reference>
<name>A0AA37PD06_9PEZI</name>
<proteinExistence type="predicted"/>
<accession>A0AA37PD06</accession>
<sequence>MTQFCNPLLNRAMPSQKTSSEVCPLPANLGAQLSGFAAEGVAVGVADLGLLAEQAQVGVGAEELLVQVAVLGLPEDGRLALVLRELVELARELALHDLELPLQVRYPRVLVLGAAAAAGCAACAGGGLLLPRLLVFGIFATARRCGGGSIFGVGIRGGARGGVVCAGRRSDDIRGAAAARSFSLVN</sequence>
<gene>
    <name evidence="1" type="ORF">ColSpa_10195</name>
</gene>
<dbReference type="Proteomes" id="UP001055115">
    <property type="component" value="Unassembled WGS sequence"/>
</dbReference>
<comment type="caution">
    <text evidence="1">The sequence shown here is derived from an EMBL/GenBank/DDBJ whole genome shotgun (WGS) entry which is preliminary data.</text>
</comment>
<evidence type="ECO:0000313" key="1">
    <source>
        <dbReference type="EMBL" id="GKT50015.1"/>
    </source>
</evidence>
<protein>
    <submittedName>
        <fullName evidence="1">Uncharacterized protein</fullName>
    </submittedName>
</protein>
<dbReference type="AlphaFoldDB" id="A0AA37PD06"/>
<dbReference type="RefSeq" id="XP_049132365.1">
    <property type="nucleotide sequence ID" value="XM_049276408.1"/>
</dbReference>
<dbReference type="EMBL" id="BQXU01000033">
    <property type="protein sequence ID" value="GKT50015.1"/>
    <property type="molecule type" value="Genomic_DNA"/>
</dbReference>
<organism evidence="1 2">
    <name type="scientific">Colletotrichum spaethianum</name>
    <dbReference type="NCBI Taxonomy" id="700344"/>
    <lineage>
        <taxon>Eukaryota</taxon>
        <taxon>Fungi</taxon>
        <taxon>Dikarya</taxon>
        <taxon>Ascomycota</taxon>
        <taxon>Pezizomycotina</taxon>
        <taxon>Sordariomycetes</taxon>
        <taxon>Hypocreomycetidae</taxon>
        <taxon>Glomerellales</taxon>
        <taxon>Glomerellaceae</taxon>
        <taxon>Colletotrichum</taxon>
        <taxon>Colletotrichum spaethianum species complex</taxon>
    </lineage>
</organism>